<evidence type="ECO:0000313" key="15">
    <source>
        <dbReference type="Proteomes" id="UP000319931"/>
    </source>
</evidence>
<organism evidence="14 15">
    <name type="scientific">Sphingomonas glacialis</name>
    <dbReference type="NCBI Taxonomy" id="658225"/>
    <lineage>
        <taxon>Bacteria</taxon>
        <taxon>Pseudomonadati</taxon>
        <taxon>Pseudomonadota</taxon>
        <taxon>Alphaproteobacteria</taxon>
        <taxon>Sphingomonadales</taxon>
        <taxon>Sphingomonadaceae</taxon>
        <taxon>Sphingomonas</taxon>
    </lineage>
</organism>
<dbReference type="Gene3D" id="2.40.170.20">
    <property type="entry name" value="TonB-dependent receptor, beta-barrel domain"/>
    <property type="match status" value="1"/>
</dbReference>
<proteinExistence type="inferred from homology"/>
<feature type="signal peptide" evidence="11">
    <location>
        <begin position="1"/>
        <end position="29"/>
    </location>
</feature>
<dbReference type="InterPro" id="IPR039426">
    <property type="entry name" value="TonB-dep_rcpt-like"/>
</dbReference>
<keyword evidence="6 8" id="KW-0472">Membrane</keyword>
<dbReference type="GO" id="GO:0009279">
    <property type="term" value="C:cell outer membrane"/>
    <property type="evidence" value="ECO:0007669"/>
    <property type="project" value="UniProtKB-SubCell"/>
</dbReference>
<dbReference type="Pfam" id="PF07715">
    <property type="entry name" value="Plug"/>
    <property type="match status" value="1"/>
</dbReference>
<dbReference type="InterPro" id="IPR037066">
    <property type="entry name" value="Plug_dom_sf"/>
</dbReference>
<evidence type="ECO:0000256" key="1">
    <source>
        <dbReference type="ARBA" id="ARBA00004571"/>
    </source>
</evidence>
<evidence type="ECO:0000259" key="13">
    <source>
        <dbReference type="Pfam" id="PF07715"/>
    </source>
</evidence>
<gene>
    <name evidence="14" type="ORF">EAH76_00725</name>
</gene>
<feature type="chain" id="PRO_5021266591" evidence="11">
    <location>
        <begin position="30"/>
        <end position="1107"/>
    </location>
</feature>
<dbReference type="Gene3D" id="2.170.130.10">
    <property type="entry name" value="TonB-dependent receptor, plug domain"/>
    <property type="match status" value="1"/>
</dbReference>
<dbReference type="PANTHER" id="PTHR47234:SF2">
    <property type="entry name" value="TONB-DEPENDENT RECEPTOR"/>
    <property type="match status" value="1"/>
</dbReference>
<keyword evidence="2 8" id="KW-0813">Transport</keyword>
<evidence type="ECO:0000256" key="3">
    <source>
        <dbReference type="ARBA" id="ARBA00022452"/>
    </source>
</evidence>
<dbReference type="OrthoDB" id="7051241at2"/>
<name>A0A502G2X4_9SPHN</name>
<comment type="caution">
    <text evidence="14">The sequence shown here is derived from an EMBL/GenBank/DDBJ whole genome shotgun (WGS) entry which is preliminary data.</text>
</comment>
<sequence length="1107" mass="117594">MGVQVKIHAFLSATALGSLTLALPAAAWAAEPVTAAAAVAAAQTEQTTPPAPADGTSASEEDDSNIVVTGSRIRSPNAESNVPITSISSAEIFQSGRVQIGDVLNDLPQLRSTLSSQNSLTGSLGLRGINALDLRGLGTVRTLVLVNGRREVAADIVNNRAIVDTNTFPTDLIERVDIVTGGNSSVYGSDAVAGVVNFILKDNYDGLRLHGQTGISKYGDGGNQYISLVAGKNFADGRGNIAINAEFAHQERYFASDRPAFSHNDGFVTVETDPAGSVNGSDGIPDQTFFQDIRSSTISLGGQLGFRYSNAAAPCGLDGNGNAAARSAFTCTYLFQPDGSLVQQTGQRVGIGPNGSFLSGNGYSGRERELVALTPDLKRYAFNATGHFEVARAFVPFFEARFVRTEAFGSSSGPFFSQGQTVGDATTVAGFTDVSYSNSATNTVVNREGIRLDNPYLSAQARGVIQSQLVASVNSGVNPNTGTAYGTTAAGLAGQAAALRQIAAGTFRFSNRRNYLDLGVRDEAIKRDTYKAVIGVRGDFNDDWHYEVSANYGRHEETNIIAGNINAQRFLLANDTARNAAGQIVCRSQIDPAYANSRAGTTGTPTSTKAAILAADVAACVPLNPFGEGNISDAAKNYLTSTTTAGGRSTQLVLNGYVSGDSSQLFSLPGGPVAFSIGGEYRRETLKYTLDPVTQAGYNFYNAIQSFNAPSFEVKEAFGELRLPIVKDLPLLRELSVTGSGRVSDYKGSVGTVYTYSVGGTYKPITDFGFRGSYSTSVRSPYLGDLYSPAGQNFATVTDPCSNRNLANGTTFRVANCNAAGKPANYDYVYSSSLEIISGGNPNLKAETSTSLTLGGVFSPHYVPGLTLTADYWNITVNNVISSVAAQTILNLCYDSATLNNPFCGLFSRAGASGGARGEQQFRVLEGSLLQSSANFAKQKARGVDFTMDYTHQFDFGRVNLSGVWTHVIQRDNYNNPSNPSFKDVISQELGDPQDTFNINANVKLGVVTLGYGLRWIGKQYLGAYENYNGVNGQPPQNTDLAQVVFYPATAYHDLRIGVQVNDKFDLNLNVNNVGNTLPPYGLTGSGNGAIYDSRGRYFSVGVRARY</sequence>
<dbReference type="SUPFAM" id="SSF56935">
    <property type="entry name" value="Porins"/>
    <property type="match status" value="1"/>
</dbReference>
<comment type="subcellular location">
    <subcellularLocation>
        <location evidence="1 8">Cell outer membrane</location>
        <topology evidence="1 8">Multi-pass membrane protein</topology>
    </subcellularLocation>
</comment>
<evidence type="ECO:0000256" key="4">
    <source>
        <dbReference type="ARBA" id="ARBA00022692"/>
    </source>
</evidence>
<keyword evidence="3 8" id="KW-1134">Transmembrane beta strand</keyword>
<reference evidence="14 15" key="1">
    <citation type="journal article" date="2019" name="Environ. Microbiol.">
        <title>Species interactions and distinct microbial communities in high Arctic permafrost affected cryosols are associated with the CH4 and CO2 gas fluxes.</title>
        <authorList>
            <person name="Altshuler I."/>
            <person name="Hamel J."/>
            <person name="Turney S."/>
            <person name="Magnuson E."/>
            <person name="Levesque R."/>
            <person name="Greer C."/>
            <person name="Whyte L.G."/>
        </authorList>
    </citation>
    <scope>NUCLEOTIDE SEQUENCE [LARGE SCALE GENOMIC DNA]</scope>
    <source>
        <strain evidence="14 15">E6.1</strain>
    </source>
</reference>
<feature type="region of interest" description="Disordered" evidence="10">
    <location>
        <begin position="40"/>
        <end position="67"/>
    </location>
</feature>
<dbReference type="Proteomes" id="UP000319931">
    <property type="component" value="Unassembled WGS sequence"/>
</dbReference>
<dbReference type="PROSITE" id="PS52016">
    <property type="entry name" value="TONB_DEPENDENT_REC_3"/>
    <property type="match status" value="1"/>
</dbReference>
<keyword evidence="14" id="KW-0675">Receptor</keyword>
<feature type="domain" description="TonB-dependent receptor-like beta-barrel" evidence="12">
    <location>
        <begin position="493"/>
        <end position="1074"/>
    </location>
</feature>
<accession>A0A502G2X4</accession>
<keyword evidence="15" id="KW-1185">Reference proteome</keyword>
<dbReference type="PANTHER" id="PTHR47234">
    <property type="match status" value="1"/>
</dbReference>
<evidence type="ECO:0000256" key="9">
    <source>
        <dbReference type="RuleBase" id="RU003357"/>
    </source>
</evidence>
<evidence type="ECO:0000256" key="5">
    <source>
        <dbReference type="ARBA" id="ARBA00023077"/>
    </source>
</evidence>
<evidence type="ECO:0000256" key="11">
    <source>
        <dbReference type="SAM" id="SignalP"/>
    </source>
</evidence>
<keyword evidence="11" id="KW-0732">Signal</keyword>
<dbReference type="Pfam" id="PF00593">
    <property type="entry name" value="TonB_dep_Rec_b-barrel"/>
    <property type="match status" value="1"/>
</dbReference>
<dbReference type="InterPro" id="IPR036942">
    <property type="entry name" value="Beta-barrel_TonB_sf"/>
</dbReference>
<keyword evidence="4 8" id="KW-0812">Transmembrane</keyword>
<evidence type="ECO:0000313" key="14">
    <source>
        <dbReference type="EMBL" id="TPG56135.1"/>
    </source>
</evidence>
<keyword evidence="7 8" id="KW-0998">Cell outer membrane</keyword>
<dbReference type="AlphaFoldDB" id="A0A502G2X4"/>
<dbReference type="InterPro" id="IPR000531">
    <property type="entry name" value="Beta-barrel_TonB"/>
</dbReference>
<evidence type="ECO:0000259" key="12">
    <source>
        <dbReference type="Pfam" id="PF00593"/>
    </source>
</evidence>
<evidence type="ECO:0000256" key="8">
    <source>
        <dbReference type="PROSITE-ProRule" id="PRU01360"/>
    </source>
</evidence>
<evidence type="ECO:0000256" key="2">
    <source>
        <dbReference type="ARBA" id="ARBA00022448"/>
    </source>
</evidence>
<dbReference type="EMBL" id="RCZC01000001">
    <property type="protein sequence ID" value="TPG56135.1"/>
    <property type="molecule type" value="Genomic_DNA"/>
</dbReference>
<keyword evidence="5 9" id="KW-0798">TonB box</keyword>
<evidence type="ECO:0000256" key="7">
    <source>
        <dbReference type="ARBA" id="ARBA00023237"/>
    </source>
</evidence>
<evidence type="ECO:0000256" key="10">
    <source>
        <dbReference type="SAM" id="MobiDB-lite"/>
    </source>
</evidence>
<comment type="similarity">
    <text evidence="8 9">Belongs to the TonB-dependent receptor family.</text>
</comment>
<feature type="domain" description="TonB-dependent receptor plug" evidence="13">
    <location>
        <begin position="78"/>
        <end position="195"/>
    </location>
</feature>
<evidence type="ECO:0000256" key="6">
    <source>
        <dbReference type="ARBA" id="ARBA00023136"/>
    </source>
</evidence>
<protein>
    <submittedName>
        <fullName evidence="14">TonB-dependent receptor</fullName>
    </submittedName>
</protein>
<dbReference type="InterPro" id="IPR012910">
    <property type="entry name" value="Plug_dom"/>
</dbReference>